<evidence type="ECO:0000313" key="8">
    <source>
        <dbReference type="EMBL" id="EIM28667.1"/>
    </source>
</evidence>
<evidence type="ECO:0000256" key="4">
    <source>
        <dbReference type="ARBA" id="ARBA00022989"/>
    </source>
</evidence>
<dbReference type="SUPFAM" id="SSF103481">
    <property type="entry name" value="Multidrug resistance efflux transporter EmrE"/>
    <property type="match status" value="2"/>
</dbReference>
<feature type="transmembrane region" description="Helical" evidence="6">
    <location>
        <begin position="29"/>
        <end position="48"/>
    </location>
</feature>
<evidence type="ECO:0000256" key="5">
    <source>
        <dbReference type="ARBA" id="ARBA00023136"/>
    </source>
</evidence>
<dbReference type="InterPro" id="IPR037185">
    <property type="entry name" value="EmrE-like"/>
</dbReference>
<gene>
    <name evidence="8" type="ORF">MicloDRAFT_00023100</name>
</gene>
<evidence type="ECO:0000259" key="7">
    <source>
        <dbReference type="Pfam" id="PF00892"/>
    </source>
</evidence>
<feature type="transmembrane region" description="Helical" evidence="6">
    <location>
        <begin position="166"/>
        <end position="188"/>
    </location>
</feature>
<feature type="transmembrane region" description="Helical" evidence="6">
    <location>
        <begin position="194"/>
        <end position="212"/>
    </location>
</feature>
<dbReference type="Proteomes" id="UP000003947">
    <property type="component" value="Unassembled WGS sequence"/>
</dbReference>
<evidence type="ECO:0000256" key="2">
    <source>
        <dbReference type="ARBA" id="ARBA00009853"/>
    </source>
</evidence>
<keyword evidence="3 6" id="KW-0812">Transmembrane</keyword>
<sequence length="277" mass="29562" precursor="true">MIGCMACFTLLAAIAKTLAGHIGALEIAFVRVTIGCLFLTPFIVRYGLAILRPNRPWLSWARALLGVGGMTFGMASVMNMPMANAIAIAFTAPFWTAVLASAFLKEKLTRATVLALFLGFVGMLVVMRPSAEGIHAMALVALLGAICNGAMGAMMPSLTRHETQPVLLAHFNIVMAGLLASPALWTWIPPRWGWDLAALLLIGLLAVVGQWMSLRAYQITPATTLAPVSYVQLPFALFFGYVLFDEVPDLFGFGGMAVIAAALALSLRGEARQYAGS</sequence>
<evidence type="ECO:0000256" key="3">
    <source>
        <dbReference type="ARBA" id="ARBA00022692"/>
    </source>
</evidence>
<evidence type="ECO:0000256" key="1">
    <source>
        <dbReference type="ARBA" id="ARBA00004141"/>
    </source>
</evidence>
<feature type="transmembrane region" description="Helical" evidence="6">
    <location>
        <begin position="60"/>
        <end position="79"/>
    </location>
</feature>
<dbReference type="OrthoDB" id="7850605at2"/>
<dbReference type="EMBL" id="JH660642">
    <property type="protein sequence ID" value="EIM28667.1"/>
    <property type="molecule type" value="Genomic_DNA"/>
</dbReference>
<keyword evidence="4 6" id="KW-1133">Transmembrane helix</keyword>
<feature type="transmembrane region" description="Helical" evidence="6">
    <location>
        <begin position="111"/>
        <end position="128"/>
    </location>
</feature>
<feature type="domain" description="EamA" evidence="7">
    <location>
        <begin position="138"/>
        <end position="267"/>
    </location>
</feature>
<dbReference type="PANTHER" id="PTHR22911">
    <property type="entry name" value="ACYL-MALONYL CONDENSING ENZYME-RELATED"/>
    <property type="match status" value="1"/>
</dbReference>
<comment type="similarity">
    <text evidence="2">Belongs to the drug/metabolite transporter (DMT) superfamily. 10 TMS drug/metabolite exporter (DME) (TC 2.A.7.3) family.</text>
</comment>
<dbReference type="Pfam" id="PF00892">
    <property type="entry name" value="EamA"/>
    <property type="match status" value="2"/>
</dbReference>
<dbReference type="STRING" id="864069.MicloDRAFT_00023100"/>
<protein>
    <submittedName>
        <fullName evidence="8">Putative permease, DMT superfamily</fullName>
    </submittedName>
</protein>
<dbReference type="AlphaFoldDB" id="I4YXH5"/>
<reference evidence="8 9" key="1">
    <citation type="submission" date="2012-02" db="EMBL/GenBank/DDBJ databases">
        <title>Improved High-Quality Draft sequence of Microvirga sp. WSM3557.</title>
        <authorList>
            <consortium name="US DOE Joint Genome Institute"/>
            <person name="Lucas S."/>
            <person name="Han J."/>
            <person name="Lapidus A."/>
            <person name="Cheng J.-F."/>
            <person name="Goodwin L."/>
            <person name="Pitluck S."/>
            <person name="Peters L."/>
            <person name="Zhang X."/>
            <person name="Detter J.C."/>
            <person name="Han C."/>
            <person name="Tapia R."/>
            <person name="Land M."/>
            <person name="Hauser L."/>
            <person name="Kyrpides N."/>
            <person name="Ivanova N."/>
            <person name="Pagani I."/>
            <person name="Brau L."/>
            <person name="Yates R."/>
            <person name="O'Hara G."/>
            <person name="Rui T."/>
            <person name="Howieson J."/>
            <person name="Reeve W."/>
            <person name="Woyke T."/>
        </authorList>
    </citation>
    <scope>NUCLEOTIDE SEQUENCE [LARGE SCALE GENOMIC DNA]</scope>
    <source>
        <strain evidence="8 9">WSM3557</strain>
    </source>
</reference>
<feature type="transmembrane region" description="Helical" evidence="6">
    <location>
        <begin position="134"/>
        <end position="154"/>
    </location>
</feature>
<feature type="transmembrane region" description="Helical" evidence="6">
    <location>
        <begin position="224"/>
        <end position="244"/>
    </location>
</feature>
<proteinExistence type="inferred from homology"/>
<feature type="transmembrane region" description="Helical" evidence="6">
    <location>
        <begin position="85"/>
        <end position="104"/>
    </location>
</feature>
<dbReference type="InterPro" id="IPR000620">
    <property type="entry name" value="EamA_dom"/>
</dbReference>
<name>I4YXH5_9HYPH</name>
<dbReference type="RefSeq" id="WP_009491293.1">
    <property type="nucleotide sequence ID" value="NZ_CP141048.1"/>
</dbReference>
<dbReference type="HOGENOM" id="CLU_032828_2_2_5"/>
<feature type="transmembrane region" description="Helical" evidence="6">
    <location>
        <begin position="250"/>
        <end position="267"/>
    </location>
</feature>
<keyword evidence="5 6" id="KW-0472">Membrane</keyword>
<evidence type="ECO:0000313" key="9">
    <source>
        <dbReference type="Proteomes" id="UP000003947"/>
    </source>
</evidence>
<feature type="domain" description="EamA" evidence="7">
    <location>
        <begin position="2"/>
        <end position="127"/>
    </location>
</feature>
<organism evidence="8 9">
    <name type="scientific">Microvirga lotononidis</name>
    <dbReference type="NCBI Taxonomy" id="864069"/>
    <lineage>
        <taxon>Bacteria</taxon>
        <taxon>Pseudomonadati</taxon>
        <taxon>Pseudomonadota</taxon>
        <taxon>Alphaproteobacteria</taxon>
        <taxon>Hyphomicrobiales</taxon>
        <taxon>Methylobacteriaceae</taxon>
        <taxon>Microvirga</taxon>
    </lineage>
</organism>
<evidence type="ECO:0000256" key="6">
    <source>
        <dbReference type="SAM" id="Phobius"/>
    </source>
</evidence>
<accession>I4YXH5</accession>
<dbReference type="PANTHER" id="PTHR22911:SF6">
    <property type="entry name" value="SOLUTE CARRIER FAMILY 35 MEMBER G1"/>
    <property type="match status" value="1"/>
</dbReference>
<dbReference type="PATRIC" id="fig|864069.3.peg.2512"/>
<keyword evidence="9" id="KW-1185">Reference proteome</keyword>
<dbReference type="eggNOG" id="COG0697">
    <property type="taxonomic scope" value="Bacteria"/>
</dbReference>
<dbReference type="GO" id="GO:0016020">
    <property type="term" value="C:membrane"/>
    <property type="evidence" value="ECO:0007669"/>
    <property type="project" value="UniProtKB-SubCell"/>
</dbReference>
<comment type="subcellular location">
    <subcellularLocation>
        <location evidence="1">Membrane</location>
        <topology evidence="1">Multi-pass membrane protein</topology>
    </subcellularLocation>
</comment>